<accession>A0A067F9W0</accession>
<dbReference type="PROSITE" id="PS50181">
    <property type="entry name" value="FBOX"/>
    <property type="match status" value="1"/>
</dbReference>
<dbReference type="PANTHER" id="PTHR31900:SF27">
    <property type="entry name" value="FBD DOMAIN-CONTAINING PROTEIN"/>
    <property type="match status" value="1"/>
</dbReference>
<dbReference type="KEGG" id="cit:102608823"/>
<dbReference type="Pfam" id="PF08387">
    <property type="entry name" value="FBD"/>
    <property type="match status" value="1"/>
</dbReference>
<dbReference type="PaxDb" id="2711-XP_006481215.1"/>
<keyword evidence="3" id="KW-1185">Reference proteome</keyword>
<reference evidence="2 3" key="1">
    <citation type="submission" date="2014-04" db="EMBL/GenBank/DDBJ databases">
        <authorList>
            <consortium name="International Citrus Genome Consortium"/>
            <person name="Gmitter F."/>
            <person name="Chen C."/>
            <person name="Farmerie W."/>
            <person name="Harkins T."/>
            <person name="Desany B."/>
            <person name="Mohiuddin M."/>
            <person name="Kodira C."/>
            <person name="Borodovsky M."/>
            <person name="Lomsadze A."/>
            <person name="Burns P."/>
            <person name="Jenkins J."/>
            <person name="Prochnik S."/>
            <person name="Shu S."/>
            <person name="Chapman J."/>
            <person name="Pitluck S."/>
            <person name="Schmutz J."/>
            <person name="Rokhsar D."/>
        </authorList>
    </citation>
    <scope>NUCLEOTIDE SEQUENCE</scope>
</reference>
<dbReference type="SUPFAM" id="SSF81383">
    <property type="entry name" value="F-box domain"/>
    <property type="match status" value="1"/>
</dbReference>
<proteinExistence type="predicted"/>
<dbReference type="Gene3D" id="1.20.1280.50">
    <property type="match status" value="1"/>
</dbReference>
<dbReference type="Proteomes" id="UP000027120">
    <property type="component" value="Unassembled WGS sequence"/>
</dbReference>
<dbReference type="InterPro" id="IPR006566">
    <property type="entry name" value="FBD"/>
</dbReference>
<sequence length="468" mass="54067">MEKSIPKCGKSERLQVLNQEKMDRISSLPDEILCHILSFLPIKCAVQTCILSSRWKHLWTSLPCLCFDDSLWFKDKRPGESTQDVLTRFANFVNKVLLFHSADINKFSVHCSEPNIYLTDLPPLKSWVSSAIERNVGDIELNHVYVDVLIELPDNICTCKTLEMLKLKLDFDFKIPTSRICFPSLKCLHAEMYYPHSTCITEKLFTICPVLEDLLIEIHLEDKHSVTNLNISSLTLKRLTLSLEKVLFSNTKHQVMIRAPNLEHLCIYDDTLVSYMVHELHSLTEVHFDIEFDKYFVEDLQEFDPPNIPADRMLQLLKGITNTRFLSLSAGIISALDCAFEDYIPTFPYLTYLKVEIEESGFRLLPIILRSLPNLGAMEIDFLIVGDNLRWTEPQCVPNCLLLHVKKIEICGFEGLKHELELVKYLLKNSEVLDKMIIRSMKEACSKKLFQKLLIFERGSKTCKVEFL</sequence>
<evidence type="ECO:0000259" key="1">
    <source>
        <dbReference type="PROSITE" id="PS50181"/>
    </source>
</evidence>
<dbReference type="Pfam" id="PF00646">
    <property type="entry name" value="F-box"/>
    <property type="match status" value="1"/>
</dbReference>
<organism evidence="2 3">
    <name type="scientific">Citrus sinensis</name>
    <name type="common">Sweet orange</name>
    <name type="synonym">Citrus aurantium var. sinensis</name>
    <dbReference type="NCBI Taxonomy" id="2711"/>
    <lineage>
        <taxon>Eukaryota</taxon>
        <taxon>Viridiplantae</taxon>
        <taxon>Streptophyta</taxon>
        <taxon>Embryophyta</taxon>
        <taxon>Tracheophyta</taxon>
        <taxon>Spermatophyta</taxon>
        <taxon>Magnoliopsida</taxon>
        <taxon>eudicotyledons</taxon>
        <taxon>Gunneridae</taxon>
        <taxon>Pentapetalae</taxon>
        <taxon>rosids</taxon>
        <taxon>malvids</taxon>
        <taxon>Sapindales</taxon>
        <taxon>Rutaceae</taxon>
        <taxon>Aurantioideae</taxon>
        <taxon>Citrus</taxon>
    </lineage>
</organism>
<dbReference type="EMBL" id="KK784908">
    <property type="protein sequence ID" value="KDO64133.1"/>
    <property type="molecule type" value="Genomic_DNA"/>
</dbReference>
<dbReference type="InterPro" id="IPR001810">
    <property type="entry name" value="F-box_dom"/>
</dbReference>
<evidence type="ECO:0000313" key="2">
    <source>
        <dbReference type="EMBL" id="KDO64133.1"/>
    </source>
</evidence>
<protein>
    <recommendedName>
        <fullName evidence="1">F-box domain-containing protein</fullName>
    </recommendedName>
</protein>
<dbReference type="PANTHER" id="PTHR31900">
    <property type="entry name" value="F-BOX/RNI SUPERFAMILY PROTEIN-RELATED"/>
    <property type="match status" value="1"/>
</dbReference>
<dbReference type="SMART" id="SM00256">
    <property type="entry name" value="FBOX"/>
    <property type="match status" value="1"/>
</dbReference>
<dbReference type="CDD" id="cd22160">
    <property type="entry name" value="F-box_AtFBL13-like"/>
    <property type="match status" value="1"/>
</dbReference>
<evidence type="ECO:0000313" key="3">
    <source>
        <dbReference type="Proteomes" id="UP000027120"/>
    </source>
</evidence>
<dbReference type="Pfam" id="PF24758">
    <property type="entry name" value="LRR_At5g56370"/>
    <property type="match status" value="1"/>
</dbReference>
<dbReference type="eggNOG" id="ENOG502RYTW">
    <property type="taxonomic scope" value="Eukaryota"/>
</dbReference>
<feature type="domain" description="F-box" evidence="1">
    <location>
        <begin position="22"/>
        <end position="75"/>
    </location>
</feature>
<dbReference type="STRING" id="2711.A0A067F9W0"/>
<dbReference type="InterPro" id="IPR055411">
    <property type="entry name" value="LRR_FXL15/At3g58940/PEG3-like"/>
</dbReference>
<name>A0A067F9W0_CITSI</name>
<dbReference type="OrthoDB" id="1298252at2759"/>
<dbReference type="SMART" id="SM00579">
    <property type="entry name" value="FBD"/>
    <property type="match status" value="1"/>
</dbReference>
<gene>
    <name evidence="2" type="ORF">CISIN_1g040527mg</name>
</gene>
<dbReference type="InterPro" id="IPR053781">
    <property type="entry name" value="F-box_AtFBL13-like"/>
</dbReference>
<dbReference type="InterPro" id="IPR036047">
    <property type="entry name" value="F-box-like_dom_sf"/>
</dbReference>
<dbReference type="AlphaFoldDB" id="A0A067F9W0"/>
<dbReference type="InterPro" id="IPR050232">
    <property type="entry name" value="FBL13/AtMIF1-like"/>
</dbReference>